<evidence type="ECO:0000313" key="3">
    <source>
        <dbReference type="Proteomes" id="UP000646827"/>
    </source>
</evidence>
<reference evidence="2 3" key="1">
    <citation type="submission" date="2020-12" db="EMBL/GenBank/DDBJ databases">
        <title>Metabolic potential, ecology and presence of endohyphal bacteria is reflected in genomic diversity of Mucoromycotina.</title>
        <authorList>
            <person name="Muszewska A."/>
            <person name="Okrasinska A."/>
            <person name="Steczkiewicz K."/>
            <person name="Drgas O."/>
            <person name="Orlowska M."/>
            <person name="Perlinska-Lenart U."/>
            <person name="Aleksandrzak-Piekarczyk T."/>
            <person name="Szatraj K."/>
            <person name="Zielenkiewicz U."/>
            <person name="Pilsyk S."/>
            <person name="Malc E."/>
            <person name="Mieczkowski P."/>
            <person name="Kruszewska J.S."/>
            <person name="Biernat P."/>
            <person name="Pawlowska J."/>
        </authorList>
    </citation>
    <scope>NUCLEOTIDE SEQUENCE [LARGE SCALE GENOMIC DNA]</scope>
    <source>
        <strain evidence="2 3">CBS 142.35</strain>
    </source>
</reference>
<proteinExistence type="predicted"/>
<dbReference type="AlphaFoldDB" id="A0A8H7VTQ0"/>
<comment type="caution">
    <text evidence="2">The sequence shown here is derived from an EMBL/GenBank/DDBJ whole genome shotgun (WGS) entry which is preliminary data.</text>
</comment>
<dbReference type="Proteomes" id="UP000646827">
    <property type="component" value="Unassembled WGS sequence"/>
</dbReference>
<protein>
    <submittedName>
        <fullName evidence="2">Uncharacterized protein</fullName>
    </submittedName>
</protein>
<dbReference type="EMBL" id="JAEPRB010000014">
    <property type="protein sequence ID" value="KAG2226719.1"/>
    <property type="molecule type" value="Genomic_DNA"/>
</dbReference>
<evidence type="ECO:0000313" key="2">
    <source>
        <dbReference type="EMBL" id="KAG2226719.1"/>
    </source>
</evidence>
<organism evidence="2 3">
    <name type="scientific">Circinella minor</name>
    <dbReference type="NCBI Taxonomy" id="1195481"/>
    <lineage>
        <taxon>Eukaryota</taxon>
        <taxon>Fungi</taxon>
        <taxon>Fungi incertae sedis</taxon>
        <taxon>Mucoromycota</taxon>
        <taxon>Mucoromycotina</taxon>
        <taxon>Mucoromycetes</taxon>
        <taxon>Mucorales</taxon>
        <taxon>Lichtheimiaceae</taxon>
        <taxon>Circinella</taxon>
    </lineage>
</organism>
<keyword evidence="1" id="KW-1133">Transmembrane helix</keyword>
<feature type="transmembrane region" description="Helical" evidence="1">
    <location>
        <begin position="12"/>
        <end position="30"/>
    </location>
</feature>
<evidence type="ECO:0000256" key="1">
    <source>
        <dbReference type="SAM" id="Phobius"/>
    </source>
</evidence>
<name>A0A8H7VTQ0_9FUNG</name>
<keyword evidence="1" id="KW-0472">Membrane</keyword>
<dbReference type="OrthoDB" id="2310186at2759"/>
<keyword evidence="3" id="KW-1185">Reference proteome</keyword>
<sequence>MANSLVSSKKGALYWAVPLTVLAAATGYGIRHFRYQPTQHPIPFVSSGETREDAEKLERVRKEWSERNGGIGLKDVSRSGGGV</sequence>
<gene>
    <name evidence="2" type="ORF">INT45_001066</name>
</gene>
<keyword evidence="1" id="KW-0812">Transmembrane</keyword>
<accession>A0A8H7VTQ0</accession>